<dbReference type="SUPFAM" id="SSF51905">
    <property type="entry name" value="FAD/NAD(P)-binding domain"/>
    <property type="match status" value="1"/>
</dbReference>
<feature type="domain" description="FAD-binding" evidence="4">
    <location>
        <begin position="11"/>
        <end position="350"/>
    </location>
</feature>
<dbReference type="Gene3D" id="3.30.70.2450">
    <property type="match status" value="1"/>
</dbReference>
<dbReference type="PANTHER" id="PTHR43004">
    <property type="entry name" value="TRK SYSTEM POTASSIUM UPTAKE PROTEIN"/>
    <property type="match status" value="1"/>
</dbReference>
<keyword evidence="6" id="KW-1185">Reference proteome</keyword>
<dbReference type="Gene3D" id="3.40.30.120">
    <property type="match status" value="1"/>
</dbReference>
<gene>
    <name evidence="5" type="ORF">ABZ510_20135</name>
</gene>
<evidence type="ECO:0000313" key="6">
    <source>
        <dbReference type="Proteomes" id="UP001550628"/>
    </source>
</evidence>
<dbReference type="InterPro" id="IPR050641">
    <property type="entry name" value="RIFMO-like"/>
</dbReference>
<dbReference type="Gene3D" id="3.50.50.60">
    <property type="entry name" value="FAD/NAD(P)-binding domain"/>
    <property type="match status" value="1"/>
</dbReference>
<dbReference type="Proteomes" id="UP001550628">
    <property type="component" value="Unassembled WGS sequence"/>
</dbReference>
<dbReference type="PANTHER" id="PTHR43004:SF19">
    <property type="entry name" value="BINDING MONOOXYGENASE, PUTATIVE (JCVI)-RELATED"/>
    <property type="match status" value="1"/>
</dbReference>
<keyword evidence="5" id="KW-0503">Monooxygenase</keyword>
<name>A0ABV2WTE9_9NOCA</name>
<dbReference type="Pfam" id="PF01494">
    <property type="entry name" value="FAD_binding_3"/>
    <property type="match status" value="1"/>
</dbReference>
<protein>
    <submittedName>
        <fullName evidence="5">FAD-dependent monooxygenase</fullName>
    </submittedName>
</protein>
<evidence type="ECO:0000259" key="4">
    <source>
        <dbReference type="Pfam" id="PF01494"/>
    </source>
</evidence>
<sequence>MSSSRSARDSILIVGAGPTGLTLGIELLRRGVECRVIDRLTGPVLTSRSFTVHTRTLELLELAGVADEFQNRGLRGEWMDYRFQGFDEKVRLDFTALDSRYPYFRTISQRDTEEILRRHFTALGGTVDWHTELVAVTVEPGGAVTATLRDTNSGDTETVRPGWLIGCDGVHSTVAKSLGAEVSRSEYAATAMRMMDVGLRLRGRPIEVGGIEYRITRDHMLLTTALPGGVWRVLISEPGDARTVDASAEAFQQVLDEHFHGAVGLETPQWTTVFRTRRRLTSRYRNGRIFVCGDAGHERSPAGGQGKNTSMQDAFNLGWKLAAVATGHAPEALLDSYEAERRPIAEQVIEGTHELHSVLMNHGIPVAERLAIARAPGFTERAVGRISGMAFGYRHAVEVGSPAQGVLDGPAAGDRAPDTEITPRLRLYERLRHGGHTLLVTHRAPCRVAHTSALLARVHQQFGDRVEPLVVTPPGHHGTAPVGAVTADSRRIHDLYGATEGDAVCVIRPDGYLGGRYHLTGQHALFATLREALT</sequence>
<keyword evidence="2" id="KW-0285">Flavoprotein</keyword>
<dbReference type="InterPro" id="IPR036188">
    <property type="entry name" value="FAD/NAD-bd_sf"/>
</dbReference>
<comment type="cofactor">
    <cofactor evidence="1">
        <name>FAD</name>
        <dbReference type="ChEBI" id="CHEBI:57692"/>
    </cofactor>
</comment>
<dbReference type="RefSeq" id="WP_356954059.1">
    <property type="nucleotide sequence ID" value="NZ_JBEYBD010000001.1"/>
</dbReference>
<keyword evidence="3" id="KW-0274">FAD</keyword>
<dbReference type="GO" id="GO:0004497">
    <property type="term" value="F:monooxygenase activity"/>
    <property type="evidence" value="ECO:0007669"/>
    <property type="project" value="UniProtKB-KW"/>
</dbReference>
<organism evidence="5 6">
    <name type="scientific">Nocardia rhamnosiphila</name>
    <dbReference type="NCBI Taxonomy" id="426716"/>
    <lineage>
        <taxon>Bacteria</taxon>
        <taxon>Bacillati</taxon>
        <taxon>Actinomycetota</taxon>
        <taxon>Actinomycetes</taxon>
        <taxon>Mycobacteriales</taxon>
        <taxon>Nocardiaceae</taxon>
        <taxon>Nocardia</taxon>
    </lineage>
</organism>
<comment type="caution">
    <text evidence="5">The sequence shown here is derived from an EMBL/GenBank/DDBJ whole genome shotgun (WGS) entry which is preliminary data.</text>
</comment>
<accession>A0ABV2WTE9</accession>
<evidence type="ECO:0000256" key="3">
    <source>
        <dbReference type="ARBA" id="ARBA00022827"/>
    </source>
</evidence>
<dbReference type="InterPro" id="IPR002938">
    <property type="entry name" value="FAD-bd"/>
</dbReference>
<dbReference type="EMBL" id="JBEYBF010000013">
    <property type="protein sequence ID" value="MEU1954161.1"/>
    <property type="molecule type" value="Genomic_DNA"/>
</dbReference>
<keyword evidence="5" id="KW-0560">Oxidoreductase</keyword>
<evidence type="ECO:0000256" key="1">
    <source>
        <dbReference type="ARBA" id="ARBA00001974"/>
    </source>
</evidence>
<reference evidence="5 6" key="1">
    <citation type="submission" date="2024-06" db="EMBL/GenBank/DDBJ databases">
        <title>The Natural Products Discovery Center: Release of the First 8490 Sequenced Strains for Exploring Actinobacteria Biosynthetic Diversity.</title>
        <authorList>
            <person name="Kalkreuter E."/>
            <person name="Kautsar S.A."/>
            <person name="Yang D."/>
            <person name="Bader C.D."/>
            <person name="Teijaro C.N."/>
            <person name="Fluegel L."/>
            <person name="Davis C.M."/>
            <person name="Simpson J.R."/>
            <person name="Lauterbach L."/>
            <person name="Steele A.D."/>
            <person name="Gui C."/>
            <person name="Meng S."/>
            <person name="Li G."/>
            <person name="Viehrig K."/>
            <person name="Ye F."/>
            <person name="Su P."/>
            <person name="Kiefer A.F."/>
            <person name="Nichols A."/>
            <person name="Cepeda A.J."/>
            <person name="Yan W."/>
            <person name="Fan B."/>
            <person name="Jiang Y."/>
            <person name="Adhikari A."/>
            <person name="Zheng C.-J."/>
            <person name="Schuster L."/>
            <person name="Cowan T.M."/>
            <person name="Smanski M.J."/>
            <person name="Chevrette M.G."/>
            <person name="De Carvalho L.P.S."/>
            <person name="Shen B."/>
        </authorList>
    </citation>
    <scope>NUCLEOTIDE SEQUENCE [LARGE SCALE GENOMIC DNA]</scope>
    <source>
        <strain evidence="5 6">NPDC019708</strain>
    </source>
</reference>
<dbReference type="PRINTS" id="PR00420">
    <property type="entry name" value="RNGMNOXGNASE"/>
</dbReference>
<evidence type="ECO:0000256" key="2">
    <source>
        <dbReference type="ARBA" id="ARBA00022630"/>
    </source>
</evidence>
<evidence type="ECO:0000313" key="5">
    <source>
        <dbReference type="EMBL" id="MEU1954161.1"/>
    </source>
</evidence>
<proteinExistence type="predicted"/>